<dbReference type="EMBL" id="CP040899">
    <property type="protein sequence ID" value="QDB78481.1"/>
    <property type="molecule type" value="Genomic_DNA"/>
</dbReference>
<dbReference type="RefSeq" id="WP_139947809.1">
    <property type="nucleotide sequence ID" value="NZ_CP040899.1"/>
</dbReference>
<keyword evidence="2" id="KW-0328">Glycosyltransferase</keyword>
<evidence type="ECO:0000256" key="1">
    <source>
        <dbReference type="ARBA" id="ARBA00021292"/>
    </source>
</evidence>
<proteinExistence type="predicted"/>
<sequence>MSRPRLIVLASTYPGRPGDGTPEFVSDLARREAEHFDTIALVPAVPGGATHESEGRLQVRRFRYFPARWERLAHGAIIENLRQDRAMWVQVPCLVLAEALATLRTVRRHRPDVVHAHWIVPQGLVATVCAPRTPRLVTTLGGDLYALDSPLLRRLKGWVVRRAGHVTVMNEEMRRLVIDLGAAPEKVSVMPMGADLSGVVPRVERPDGPVRLLFVGRLVEKKGLHVLLEALRLVRADVRLTVVGDGPLRAQSERAAEGLPVTFAGQLGRTALRQAYAEADIVVVPSVPAASGDQDGLPVVLLEAMGTGCAVVASALAGIDEAVRDDVDGVLTAPGDPAALARALDDLAADPGRRAELGRSARERATEFSADAVGRRYVDLLRSLTS</sequence>
<dbReference type="Proteomes" id="UP000313948">
    <property type="component" value="Chromosome"/>
</dbReference>
<dbReference type="SUPFAM" id="SSF53756">
    <property type="entry name" value="UDP-Glycosyltransferase/glycogen phosphorylase"/>
    <property type="match status" value="1"/>
</dbReference>
<keyword evidence="3" id="KW-0808">Transferase</keyword>
<evidence type="ECO:0000313" key="5">
    <source>
        <dbReference type="EMBL" id="QDB78481.1"/>
    </source>
</evidence>
<evidence type="ECO:0000259" key="4">
    <source>
        <dbReference type="Pfam" id="PF13579"/>
    </source>
</evidence>
<organism evidence="5 6">
    <name type="scientific">Georgenia wutianyii</name>
    <dbReference type="NCBI Taxonomy" id="2585135"/>
    <lineage>
        <taxon>Bacteria</taxon>
        <taxon>Bacillati</taxon>
        <taxon>Actinomycetota</taxon>
        <taxon>Actinomycetes</taxon>
        <taxon>Micrococcales</taxon>
        <taxon>Bogoriellaceae</taxon>
        <taxon>Georgenia</taxon>
    </lineage>
</organism>
<accession>A0ABX5VJB1</accession>
<evidence type="ECO:0000313" key="6">
    <source>
        <dbReference type="Proteomes" id="UP000313948"/>
    </source>
</evidence>
<dbReference type="Pfam" id="PF13579">
    <property type="entry name" value="Glyco_trans_4_4"/>
    <property type="match status" value="1"/>
</dbReference>
<dbReference type="InterPro" id="IPR028098">
    <property type="entry name" value="Glyco_trans_4-like_N"/>
</dbReference>
<gene>
    <name evidence="5" type="ORF">FE251_03130</name>
</gene>
<protein>
    <recommendedName>
        <fullName evidence="1">D-inositol 3-phosphate glycosyltransferase</fullName>
    </recommendedName>
</protein>
<dbReference type="InterPro" id="IPR050194">
    <property type="entry name" value="Glycosyltransferase_grp1"/>
</dbReference>
<dbReference type="Gene3D" id="3.40.50.2000">
    <property type="entry name" value="Glycogen Phosphorylase B"/>
    <property type="match status" value="2"/>
</dbReference>
<name>A0ABX5VJB1_9MICO</name>
<evidence type="ECO:0000256" key="3">
    <source>
        <dbReference type="ARBA" id="ARBA00022679"/>
    </source>
</evidence>
<evidence type="ECO:0000256" key="2">
    <source>
        <dbReference type="ARBA" id="ARBA00022676"/>
    </source>
</evidence>
<feature type="domain" description="Glycosyltransferase subfamily 4-like N-terminal" evidence="4">
    <location>
        <begin position="25"/>
        <end position="193"/>
    </location>
</feature>
<dbReference type="CDD" id="cd03801">
    <property type="entry name" value="GT4_PimA-like"/>
    <property type="match status" value="1"/>
</dbReference>
<reference evidence="5 6" key="1">
    <citation type="submission" date="2019-05" db="EMBL/GenBank/DDBJ databases">
        <title>Georgenia *** sp. nov., and Georgenia *** sp. nov., isolated from the intestinal contents of plateau pika (Ochotona curzoniae) in the Qinghai-Tibet plateau of China.</title>
        <authorList>
            <person name="Tian Z."/>
        </authorList>
    </citation>
    <scope>NUCLEOTIDE SEQUENCE [LARGE SCALE GENOMIC DNA]</scope>
    <source>
        <strain evidence="5 6">Z294</strain>
    </source>
</reference>
<keyword evidence="6" id="KW-1185">Reference proteome</keyword>
<dbReference type="PANTHER" id="PTHR45947">
    <property type="entry name" value="SULFOQUINOVOSYL TRANSFERASE SQD2"/>
    <property type="match status" value="1"/>
</dbReference>
<dbReference type="Pfam" id="PF13692">
    <property type="entry name" value="Glyco_trans_1_4"/>
    <property type="match status" value="1"/>
</dbReference>
<dbReference type="PANTHER" id="PTHR45947:SF3">
    <property type="entry name" value="SULFOQUINOVOSYL TRANSFERASE SQD2"/>
    <property type="match status" value="1"/>
</dbReference>